<name>A0A6J4LWA6_9ACTN</name>
<dbReference type="CDD" id="cd00198">
    <property type="entry name" value="vWFA"/>
    <property type="match status" value="1"/>
</dbReference>
<feature type="domain" description="VWFA" evidence="1">
    <location>
        <begin position="136"/>
        <end position="296"/>
    </location>
</feature>
<accession>A0A6J4LWA6</accession>
<dbReference type="SMART" id="SM00327">
    <property type="entry name" value="VWA"/>
    <property type="match status" value="1"/>
</dbReference>
<reference evidence="2" key="1">
    <citation type="submission" date="2020-02" db="EMBL/GenBank/DDBJ databases">
        <authorList>
            <person name="Meier V. D."/>
        </authorList>
    </citation>
    <scope>NUCLEOTIDE SEQUENCE</scope>
    <source>
        <strain evidence="2">AVDCRST_MAG16</strain>
    </source>
</reference>
<dbReference type="InterPro" id="IPR002035">
    <property type="entry name" value="VWF_A"/>
</dbReference>
<dbReference type="InterPro" id="IPR036465">
    <property type="entry name" value="vWFA_dom_sf"/>
</dbReference>
<dbReference type="AlphaFoldDB" id="A0A6J4LWA6"/>
<dbReference type="EMBL" id="CADCUE010000154">
    <property type="protein sequence ID" value="CAA9339830.1"/>
    <property type="molecule type" value="Genomic_DNA"/>
</dbReference>
<protein>
    <recommendedName>
        <fullName evidence="1">VWFA domain-containing protein</fullName>
    </recommendedName>
</protein>
<sequence>MAEAGRRTTSRRDLARSPVFAALSPEVGGLDEAAFEEALAVDPDAVLALLADMAGATDERLRRLARSLAGRVVVRLGRSGPARERGVGRLRRVPLAPGGELDVDASMEALLGAAAHGRPPDLQDLRATQWGRPSVALCLLVDRSGSVGGDRLAAAALAAAAVALRAPADHSVVAFSDTALVLKAQDEARPVERVVDALLALRGHGTTDLALALSTARRQLARTAATRRTTVLLTDGRSTTGEDPLPAARQLDELLVVAPADDAEQARELAGRAGARFEVLSGPSDVPRALRLLADG</sequence>
<organism evidence="2">
    <name type="scientific">uncultured Frankineae bacterium</name>
    <dbReference type="NCBI Taxonomy" id="437475"/>
    <lineage>
        <taxon>Bacteria</taxon>
        <taxon>Bacillati</taxon>
        <taxon>Actinomycetota</taxon>
        <taxon>Actinomycetes</taxon>
        <taxon>Frankiales</taxon>
        <taxon>environmental samples</taxon>
    </lineage>
</organism>
<dbReference type="Pfam" id="PF00092">
    <property type="entry name" value="VWA"/>
    <property type="match status" value="1"/>
</dbReference>
<evidence type="ECO:0000259" key="1">
    <source>
        <dbReference type="PROSITE" id="PS50234"/>
    </source>
</evidence>
<evidence type="ECO:0000313" key="2">
    <source>
        <dbReference type="EMBL" id="CAA9339830.1"/>
    </source>
</evidence>
<proteinExistence type="predicted"/>
<dbReference type="PROSITE" id="PS50234">
    <property type="entry name" value="VWFA"/>
    <property type="match status" value="1"/>
</dbReference>
<gene>
    <name evidence="2" type="ORF">AVDCRST_MAG16-1757</name>
</gene>
<dbReference type="SUPFAM" id="SSF53300">
    <property type="entry name" value="vWA-like"/>
    <property type="match status" value="1"/>
</dbReference>
<dbReference type="Gene3D" id="3.40.50.410">
    <property type="entry name" value="von Willebrand factor, type A domain"/>
    <property type="match status" value="1"/>
</dbReference>